<dbReference type="EMBL" id="JAXAFJ010000004">
    <property type="protein sequence ID" value="MDX6806055.1"/>
    <property type="molecule type" value="Genomic_DNA"/>
</dbReference>
<accession>A0ABU4RQZ2</accession>
<dbReference type="InterPro" id="IPR038696">
    <property type="entry name" value="IalB_sf"/>
</dbReference>
<evidence type="ECO:0000313" key="2">
    <source>
        <dbReference type="EMBL" id="MDX6806055.1"/>
    </source>
</evidence>
<dbReference type="Proteomes" id="UP001274321">
    <property type="component" value="Unassembled WGS sequence"/>
</dbReference>
<comment type="caution">
    <text evidence="2">The sequence shown here is derived from an EMBL/GenBank/DDBJ whole genome shotgun (WGS) entry which is preliminary data.</text>
</comment>
<proteinExistence type="predicted"/>
<dbReference type="RefSeq" id="WP_319844183.1">
    <property type="nucleotide sequence ID" value="NZ_JAXAFJ010000004.1"/>
</dbReference>
<evidence type="ECO:0000256" key="1">
    <source>
        <dbReference type="SAM" id="SignalP"/>
    </source>
</evidence>
<protein>
    <submittedName>
        <fullName evidence="2">Invasion associated locus B family protein</fullName>
    </submittedName>
</protein>
<dbReference type="Gene3D" id="2.60.40.1880">
    <property type="entry name" value="Invasion associated locus B (IalB) protein"/>
    <property type="match status" value="1"/>
</dbReference>
<dbReference type="InterPro" id="IPR010642">
    <property type="entry name" value="Invasion_prot_B"/>
</dbReference>
<gene>
    <name evidence="2" type="ORF">SCD90_08260</name>
</gene>
<evidence type="ECO:0000313" key="3">
    <source>
        <dbReference type="Proteomes" id="UP001274321"/>
    </source>
</evidence>
<name>A0ABU4RQZ2_9HYPH</name>
<organism evidence="2 3">
    <name type="scientific">Terrihabitans rhizophilus</name>
    <dbReference type="NCBI Taxonomy" id="3092662"/>
    <lineage>
        <taxon>Bacteria</taxon>
        <taxon>Pseudomonadati</taxon>
        <taxon>Pseudomonadota</taxon>
        <taxon>Alphaproteobacteria</taxon>
        <taxon>Hyphomicrobiales</taxon>
        <taxon>Terrihabitans</taxon>
    </lineage>
</organism>
<feature type="signal peptide" evidence="1">
    <location>
        <begin position="1"/>
        <end position="22"/>
    </location>
</feature>
<dbReference type="Pfam" id="PF06776">
    <property type="entry name" value="IalB"/>
    <property type="match status" value="1"/>
</dbReference>
<feature type="chain" id="PRO_5046629692" evidence="1">
    <location>
        <begin position="23"/>
        <end position="168"/>
    </location>
</feature>
<keyword evidence="3" id="KW-1185">Reference proteome</keyword>
<sequence length="168" mass="17963">MFARRILLAVLLIGFAPDVSSAQTGQQLLGQFNDWAAYTATGGGGKVCFAISQPKSRAPEGLNRDPAYLFVSHRPGERVRDEVSVQVGFPLRPGSTVDMTIGSSTFQLLTQDQRGWSNGQDDARLVAALRSAGEAKLASTSGRGNVTTDTYSLRGISAALDRINSECR</sequence>
<keyword evidence="1" id="KW-0732">Signal</keyword>
<reference evidence="2 3" key="1">
    <citation type="submission" date="2023-11" db="EMBL/GenBank/DDBJ databases">
        <authorList>
            <person name="Bao R."/>
        </authorList>
    </citation>
    <scope>NUCLEOTIDE SEQUENCE [LARGE SCALE GENOMIC DNA]</scope>
    <source>
        <strain evidence="2 3">PJ23</strain>
    </source>
</reference>